<reference evidence="1" key="1">
    <citation type="submission" date="2023-03" db="EMBL/GenBank/DDBJ databases">
        <title>Massive genome expansion in bonnet fungi (Mycena s.s.) driven by repeated elements and novel gene families across ecological guilds.</title>
        <authorList>
            <consortium name="Lawrence Berkeley National Laboratory"/>
            <person name="Harder C.B."/>
            <person name="Miyauchi S."/>
            <person name="Viragh M."/>
            <person name="Kuo A."/>
            <person name="Thoen E."/>
            <person name="Andreopoulos B."/>
            <person name="Lu D."/>
            <person name="Skrede I."/>
            <person name="Drula E."/>
            <person name="Henrissat B."/>
            <person name="Morin E."/>
            <person name="Kohler A."/>
            <person name="Barry K."/>
            <person name="LaButti K."/>
            <person name="Morin E."/>
            <person name="Salamov A."/>
            <person name="Lipzen A."/>
            <person name="Mereny Z."/>
            <person name="Hegedus B."/>
            <person name="Baldrian P."/>
            <person name="Stursova M."/>
            <person name="Weitz H."/>
            <person name="Taylor A."/>
            <person name="Grigoriev I.V."/>
            <person name="Nagy L.G."/>
            <person name="Martin F."/>
            <person name="Kauserud H."/>
        </authorList>
    </citation>
    <scope>NUCLEOTIDE SEQUENCE</scope>
    <source>
        <strain evidence="1">9284</strain>
    </source>
</reference>
<dbReference type="EMBL" id="JARKIF010000012">
    <property type="protein sequence ID" value="KAJ7625654.1"/>
    <property type="molecule type" value="Genomic_DNA"/>
</dbReference>
<dbReference type="Gene3D" id="1.20.1280.50">
    <property type="match status" value="1"/>
</dbReference>
<evidence type="ECO:0008006" key="3">
    <source>
        <dbReference type="Google" id="ProtNLM"/>
    </source>
</evidence>
<comment type="caution">
    <text evidence="1">The sequence shown here is derived from an EMBL/GenBank/DDBJ whole genome shotgun (WGS) entry which is preliminary data.</text>
</comment>
<protein>
    <recommendedName>
        <fullName evidence="3">F-box domain-containing protein</fullName>
    </recommendedName>
</protein>
<proteinExistence type="predicted"/>
<gene>
    <name evidence="1" type="ORF">FB45DRAFT_921970</name>
</gene>
<sequence>MPPEILSLIFSNTFFRHPNGLDRVSAPWIASEVCARWRDVAVNSPALWTTINNQDPHLNINRLKAQLDRSRDLPLRVEFFCKTMNHATISELNMVGVLAQHSPRWETMFFGGQEVLYAHLEDFAPQFPLLRTLWLEMNLETSLSHSISVLFSAAPRLEVATVQLEQWRSPIALILPWHQLLQYRAAIEWTRLSVLASAVNLIECTLHLGDEPEPDLLKFGVVLLPRLLRLSFTDRDVLKHLETPALTELYDHDNEPVMEPTVFHCVSRTLQKLVLRSNMSSLSSVWAQIVGGLPQLKCFGHMEVLPMRPVLTFLASIFAHMSALEQLWLGFYNDVDVDEGGGTADELIDAMEGVDWKNCRLRTFRFCQFNRPLSQENLTRLRLLCEQGLDIQFAGFPHFHDELVPEALQI</sequence>
<name>A0AAD7BN40_9AGAR</name>
<keyword evidence="2" id="KW-1185">Reference proteome</keyword>
<dbReference type="AlphaFoldDB" id="A0AAD7BN40"/>
<evidence type="ECO:0000313" key="1">
    <source>
        <dbReference type="EMBL" id="KAJ7625654.1"/>
    </source>
</evidence>
<dbReference type="Proteomes" id="UP001221142">
    <property type="component" value="Unassembled WGS sequence"/>
</dbReference>
<accession>A0AAD7BN40</accession>
<organism evidence="1 2">
    <name type="scientific">Roridomyces roridus</name>
    <dbReference type="NCBI Taxonomy" id="1738132"/>
    <lineage>
        <taxon>Eukaryota</taxon>
        <taxon>Fungi</taxon>
        <taxon>Dikarya</taxon>
        <taxon>Basidiomycota</taxon>
        <taxon>Agaricomycotina</taxon>
        <taxon>Agaricomycetes</taxon>
        <taxon>Agaricomycetidae</taxon>
        <taxon>Agaricales</taxon>
        <taxon>Marasmiineae</taxon>
        <taxon>Mycenaceae</taxon>
        <taxon>Roridomyces</taxon>
    </lineage>
</organism>
<evidence type="ECO:0000313" key="2">
    <source>
        <dbReference type="Proteomes" id="UP001221142"/>
    </source>
</evidence>